<comment type="caution">
    <text evidence="6">The sequence shown here is derived from an EMBL/GenBank/DDBJ whole genome shotgun (WGS) entry which is preliminary data.</text>
</comment>
<dbReference type="PANTHER" id="PTHR30055">
    <property type="entry name" value="HTH-TYPE TRANSCRIPTIONAL REGULATOR RUTR"/>
    <property type="match status" value="1"/>
</dbReference>
<dbReference type="Pfam" id="PF00440">
    <property type="entry name" value="TetR_N"/>
    <property type="match status" value="1"/>
</dbReference>
<evidence type="ECO:0000256" key="3">
    <source>
        <dbReference type="ARBA" id="ARBA00023163"/>
    </source>
</evidence>
<proteinExistence type="predicted"/>
<protein>
    <submittedName>
        <fullName evidence="6">TetR/AcrR family transcriptional regulator</fullName>
    </submittedName>
</protein>
<keyword evidence="7" id="KW-1185">Reference proteome</keyword>
<feature type="domain" description="HTH tetR-type" evidence="5">
    <location>
        <begin position="11"/>
        <end position="71"/>
    </location>
</feature>
<dbReference type="Gene3D" id="1.10.357.10">
    <property type="entry name" value="Tetracycline Repressor, domain 2"/>
    <property type="match status" value="1"/>
</dbReference>
<dbReference type="PROSITE" id="PS50977">
    <property type="entry name" value="HTH_TETR_2"/>
    <property type="match status" value="1"/>
</dbReference>
<dbReference type="InterPro" id="IPR025996">
    <property type="entry name" value="MT1864/Rv1816-like_C"/>
</dbReference>
<dbReference type="InterPro" id="IPR036271">
    <property type="entry name" value="Tet_transcr_reg_TetR-rel_C_sf"/>
</dbReference>
<dbReference type="PANTHER" id="PTHR30055:SF220">
    <property type="entry name" value="TETR-FAMILY REGULATORY PROTEIN"/>
    <property type="match status" value="1"/>
</dbReference>
<evidence type="ECO:0000259" key="5">
    <source>
        <dbReference type="PROSITE" id="PS50977"/>
    </source>
</evidence>
<evidence type="ECO:0000313" key="6">
    <source>
        <dbReference type="EMBL" id="GAA2225241.1"/>
    </source>
</evidence>
<keyword evidence="2 4" id="KW-0238">DNA-binding</keyword>
<evidence type="ECO:0000256" key="4">
    <source>
        <dbReference type="PROSITE-ProRule" id="PRU00335"/>
    </source>
</evidence>
<dbReference type="SUPFAM" id="SSF48498">
    <property type="entry name" value="Tetracyclin repressor-like, C-terminal domain"/>
    <property type="match status" value="1"/>
</dbReference>
<dbReference type="SUPFAM" id="SSF46689">
    <property type="entry name" value="Homeodomain-like"/>
    <property type="match status" value="1"/>
</dbReference>
<accession>A0ABN3D9D8</accession>
<evidence type="ECO:0000256" key="1">
    <source>
        <dbReference type="ARBA" id="ARBA00023015"/>
    </source>
</evidence>
<keyword evidence="3" id="KW-0804">Transcription</keyword>
<gene>
    <name evidence="6" type="ORF">GCM10009851_06170</name>
</gene>
<keyword evidence="1" id="KW-0805">Transcription regulation</keyword>
<feature type="DNA-binding region" description="H-T-H motif" evidence="4">
    <location>
        <begin position="34"/>
        <end position="53"/>
    </location>
</feature>
<dbReference type="RefSeq" id="WP_259478436.1">
    <property type="nucleotide sequence ID" value="NZ_BAAAQY010000002.1"/>
</dbReference>
<dbReference type="Pfam" id="PF13305">
    <property type="entry name" value="TetR_C_33"/>
    <property type="match status" value="1"/>
</dbReference>
<organism evidence="6 7">
    <name type="scientific">Herbiconiux moechotypicola</name>
    <dbReference type="NCBI Taxonomy" id="637393"/>
    <lineage>
        <taxon>Bacteria</taxon>
        <taxon>Bacillati</taxon>
        <taxon>Actinomycetota</taxon>
        <taxon>Actinomycetes</taxon>
        <taxon>Micrococcales</taxon>
        <taxon>Microbacteriaceae</taxon>
        <taxon>Herbiconiux</taxon>
    </lineage>
</organism>
<dbReference type="InterPro" id="IPR001647">
    <property type="entry name" value="HTH_TetR"/>
</dbReference>
<dbReference type="Proteomes" id="UP001500929">
    <property type="component" value="Unassembled WGS sequence"/>
</dbReference>
<evidence type="ECO:0000256" key="2">
    <source>
        <dbReference type="ARBA" id="ARBA00023125"/>
    </source>
</evidence>
<evidence type="ECO:0000313" key="7">
    <source>
        <dbReference type="Proteomes" id="UP001500929"/>
    </source>
</evidence>
<sequence length="201" mass="20266">MTTEAPSYHHGNLRAALLERAGATLASDGVDGLSLRQLARDLGVSHAAPGRHFRDRQALLDALALDGFEAMNSALATAAAGGGDARARLTALAEAYVGFAVENSALLALMYSVKHAPGASEALRAVGSGGLEIVAATLAAAQRAGEIAPGDPERLALVSFAAVHGVATLATNDLLDGVPVHEATRATVDLVWAGLVAGTAS</sequence>
<reference evidence="6 7" key="1">
    <citation type="journal article" date="2019" name="Int. J. Syst. Evol. Microbiol.">
        <title>The Global Catalogue of Microorganisms (GCM) 10K type strain sequencing project: providing services to taxonomists for standard genome sequencing and annotation.</title>
        <authorList>
            <consortium name="The Broad Institute Genomics Platform"/>
            <consortium name="The Broad Institute Genome Sequencing Center for Infectious Disease"/>
            <person name="Wu L."/>
            <person name="Ma J."/>
        </authorList>
    </citation>
    <scope>NUCLEOTIDE SEQUENCE [LARGE SCALE GENOMIC DNA]</scope>
    <source>
        <strain evidence="6 7">JCM 16117</strain>
    </source>
</reference>
<dbReference type="InterPro" id="IPR050109">
    <property type="entry name" value="HTH-type_TetR-like_transc_reg"/>
</dbReference>
<dbReference type="EMBL" id="BAAAQY010000002">
    <property type="protein sequence ID" value="GAA2225241.1"/>
    <property type="molecule type" value="Genomic_DNA"/>
</dbReference>
<dbReference type="InterPro" id="IPR009057">
    <property type="entry name" value="Homeodomain-like_sf"/>
</dbReference>
<name>A0ABN3D9D8_9MICO</name>